<sequence>MGWYITEDLYPETVSEEETGIASEDPRIINIRVRQQLTNAEIKSSRLTSCLDDDNTGTTLRNGLFTAYSEYMKEHDDGEYYVHIKLHIGDIVTIKEEDNESYAMVRAIFTHKYNNGIVYAFVWIDWLNDIGCTDSLLRFPIFERQTDSDTRWYRIYPISMLNDIPKVHFVHACHSSCSAISHDNNNVQYFMNKFFYKMV</sequence>
<evidence type="ECO:0000313" key="1">
    <source>
        <dbReference type="EMBL" id="RIB00055.1"/>
    </source>
</evidence>
<dbReference type="OrthoDB" id="2421011at2759"/>
<evidence type="ECO:0000313" key="2">
    <source>
        <dbReference type="Proteomes" id="UP000266673"/>
    </source>
</evidence>
<protein>
    <recommendedName>
        <fullName evidence="3">BAH domain-containing protein</fullName>
    </recommendedName>
</protein>
<organism evidence="1 2">
    <name type="scientific">Gigaspora rosea</name>
    <dbReference type="NCBI Taxonomy" id="44941"/>
    <lineage>
        <taxon>Eukaryota</taxon>
        <taxon>Fungi</taxon>
        <taxon>Fungi incertae sedis</taxon>
        <taxon>Mucoromycota</taxon>
        <taxon>Glomeromycotina</taxon>
        <taxon>Glomeromycetes</taxon>
        <taxon>Diversisporales</taxon>
        <taxon>Gigasporaceae</taxon>
        <taxon>Gigaspora</taxon>
    </lineage>
</organism>
<reference evidence="1 2" key="1">
    <citation type="submission" date="2018-06" db="EMBL/GenBank/DDBJ databases">
        <title>Comparative genomics reveals the genomic features of Rhizophagus irregularis, R. cerebriforme, R. diaphanum and Gigaspora rosea, and their symbiotic lifestyle signature.</title>
        <authorList>
            <person name="Morin E."/>
            <person name="San Clemente H."/>
            <person name="Chen E.C.H."/>
            <person name="De La Providencia I."/>
            <person name="Hainaut M."/>
            <person name="Kuo A."/>
            <person name="Kohler A."/>
            <person name="Murat C."/>
            <person name="Tang N."/>
            <person name="Roy S."/>
            <person name="Loubradou J."/>
            <person name="Henrissat B."/>
            <person name="Grigoriev I.V."/>
            <person name="Corradi N."/>
            <person name="Roux C."/>
            <person name="Martin F.M."/>
        </authorList>
    </citation>
    <scope>NUCLEOTIDE SEQUENCE [LARGE SCALE GENOMIC DNA]</scope>
    <source>
        <strain evidence="1 2">DAOM 194757</strain>
    </source>
</reference>
<evidence type="ECO:0008006" key="3">
    <source>
        <dbReference type="Google" id="ProtNLM"/>
    </source>
</evidence>
<keyword evidence="2" id="KW-1185">Reference proteome</keyword>
<accession>A0A397TYZ2</accession>
<proteinExistence type="predicted"/>
<comment type="caution">
    <text evidence="1">The sequence shown here is derived from an EMBL/GenBank/DDBJ whole genome shotgun (WGS) entry which is preliminary data.</text>
</comment>
<gene>
    <name evidence="1" type="ORF">C2G38_2130522</name>
</gene>
<name>A0A397TYZ2_9GLOM</name>
<dbReference type="STRING" id="44941.A0A397TYZ2"/>
<dbReference type="Proteomes" id="UP000266673">
    <property type="component" value="Unassembled WGS sequence"/>
</dbReference>
<dbReference type="EMBL" id="QKWP01005465">
    <property type="protein sequence ID" value="RIB00055.1"/>
    <property type="molecule type" value="Genomic_DNA"/>
</dbReference>
<dbReference type="AlphaFoldDB" id="A0A397TYZ2"/>